<protein>
    <submittedName>
        <fullName evidence="2">Uncharacterized protein</fullName>
    </submittedName>
</protein>
<keyword evidence="1" id="KW-1133">Transmembrane helix</keyword>
<gene>
    <name evidence="2" type="ORF">FSB_LOCUS23106</name>
</gene>
<evidence type="ECO:0000313" key="2">
    <source>
        <dbReference type="EMBL" id="SPC95224.1"/>
    </source>
</evidence>
<evidence type="ECO:0000256" key="1">
    <source>
        <dbReference type="SAM" id="Phobius"/>
    </source>
</evidence>
<feature type="transmembrane region" description="Helical" evidence="1">
    <location>
        <begin position="77"/>
        <end position="97"/>
    </location>
</feature>
<proteinExistence type="predicted"/>
<accession>A0A2N9G7Y7</accession>
<name>A0A2N9G7Y7_FAGSY</name>
<keyword evidence="1" id="KW-0472">Membrane</keyword>
<organism evidence="2">
    <name type="scientific">Fagus sylvatica</name>
    <name type="common">Beechnut</name>
    <dbReference type="NCBI Taxonomy" id="28930"/>
    <lineage>
        <taxon>Eukaryota</taxon>
        <taxon>Viridiplantae</taxon>
        <taxon>Streptophyta</taxon>
        <taxon>Embryophyta</taxon>
        <taxon>Tracheophyta</taxon>
        <taxon>Spermatophyta</taxon>
        <taxon>Magnoliopsida</taxon>
        <taxon>eudicotyledons</taxon>
        <taxon>Gunneridae</taxon>
        <taxon>Pentapetalae</taxon>
        <taxon>rosids</taxon>
        <taxon>fabids</taxon>
        <taxon>Fagales</taxon>
        <taxon>Fagaceae</taxon>
        <taxon>Fagus</taxon>
    </lineage>
</organism>
<reference evidence="2" key="1">
    <citation type="submission" date="2018-02" db="EMBL/GenBank/DDBJ databases">
        <authorList>
            <person name="Cohen D.B."/>
            <person name="Kent A.D."/>
        </authorList>
    </citation>
    <scope>NUCLEOTIDE SEQUENCE</scope>
</reference>
<dbReference type="AlphaFoldDB" id="A0A2N9G7Y7"/>
<keyword evidence="1" id="KW-0812">Transmembrane</keyword>
<dbReference type="EMBL" id="OIVN01001551">
    <property type="protein sequence ID" value="SPC95224.1"/>
    <property type="molecule type" value="Genomic_DNA"/>
</dbReference>
<sequence length="100" mass="10981">MPRCERRPSRRRSSTVTIVRCGGSDVDRAECSAFSSLQPGMSLQAKPSRASYGPVPVQQGLAQPSIVQCLRQVRNSLTLDLASFFFFFFASTGLATVHQQ</sequence>